<dbReference type="Pfam" id="PF00005">
    <property type="entry name" value="ABC_tran"/>
    <property type="match status" value="1"/>
</dbReference>
<dbReference type="OrthoDB" id="9801987at2"/>
<dbReference type="PANTHER" id="PTHR42711">
    <property type="entry name" value="ABC TRANSPORTER ATP-BINDING PROTEIN"/>
    <property type="match status" value="1"/>
</dbReference>
<evidence type="ECO:0000256" key="2">
    <source>
        <dbReference type="ARBA" id="ARBA00022448"/>
    </source>
</evidence>
<dbReference type="PROSITE" id="PS00211">
    <property type="entry name" value="ABC_TRANSPORTER_1"/>
    <property type="match status" value="1"/>
</dbReference>
<dbReference type="Proteomes" id="UP000290365">
    <property type="component" value="Chromosome"/>
</dbReference>
<dbReference type="InterPro" id="IPR027417">
    <property type="entry name" value="P-loop_NTPase"/>
</dbReference>
<keyword evidence="3" id="KW-0547">Nucleotide-binding</keyword>
<dbReference type="GO" id="GO:0016887">
    <property type="term" value="F:ATP hydrolysis activity"/>
    <property type="evidence" value="ECO:0007669"/>
    <property type="project" value="InterPro"/>
</dbReference>
<evidence type="ECO:0000259" key="5">
    <source>
        <dbReference type="PROSITE" id="PS50893"/>
    </source>
</evidence>
<dbReference type="AlphaFoldDB" id="A0A4V0YYN7"/>
<dbReference type="KEGG" id="kbs:EPA93_12945"/>
<keyword evidence="2" id="KW-0813">Transport</keyword>
<dbReference type="GO" id="GO:0005524">
    <property type="term" value="F:ATP binding"/>
    <property type="evidence" value="ECO:0007669"/>
    <property type="project" value="UniProtKB-KW"/>
</dbReference>
<evidence type="ECO:0000313" key="6">
    <source>
        <dbReference type="EMBL" id="QBD76861.1"/>
    </source>
</evidence>
<comment type="similarity">
    <text evidence="1">Belongs to the ABC transporter superfamily.</text>
</comment>
<evidence type="ECO:0000256" key="4">
    <source>
        <dbReference type="ARBA" id="ARBA00022840"/>
    </source>
</evidence>
<protein>
    <submittedName>
        <fullName evidence="6">ABC transporter ATP-binding protein</fullName>
    </submittedName>
</protein>
<dbReference type="EMBL" id="CP035758">
    <property type="protein sequence ID" value="QBD76861.1"/>
    <property type="molecule type" value="Genomic_DNA"/>
</dbReference>
<dbReference type="InterPro" id="IPR017871">
    <property type="entry name" value="ABC_transporter-like_CS"/>
</dbReference>
<dbReference type="Pfam" id="PF13732">
    <property type="entry name" value="DrrA1-3_C"/>
    <property type="match status" value="1"/>
</dbReference>
<dbReference type="InterPro" id="IPR050763">
    <property type="entry name" value="ABC_transporter_ATP-binding"/>
</dbReference>
<keyword evidence="7" id="KW-1185">Reference proteome</keyword>
<dbReference type="SUPFAM" id="SSF52540">
    <property type="entry name" value="P-loop containing nucleoside triphosphate hydrolases"/>
    <property type="match status" value="1"/>
</dbReference>
<keyword evidence="4 6" id="KW-0067">ATP-binding</keyword>
<dbReference type="SMART" id="SM00382">
    <property type="entry name" value="AAA"/>
    <property type="match status" value="1"/>
</dbReference>
<dbReference type="InterPro" id="IPR003593">
    <property type="entry name" value="AAA+_ATPase"/>
</dbReference>
<name>A0A4V0YYN7_KTERU</name>
<dbReference type="RefSeq" id="WP_129887925.1">
    <property type="nucleotide sequence ID" value="NZ_CP035758.1"/>
</dbReference>
<dbReference type="InterPro" id="IPR003439">
    <property type="entry name" value="ABC_transporter-like_ATP-bd"/>
</dbReference>
<dbReference type="InterPro" id="IPR025302">
    <property type="entry name" value="DrrA1/2-like_C"/>
</dbReference>
<sequence>MGLLVDQINKSFGEVRVIKDLSMEVREGSIFGFLGANGAGKTTTMRMILDIIRPDSGKITWNGQNVNKVPRNRWGYLPEERGLYPKMIVEEQLLFLARLNGLSKQAAKKEMNEWFERFQINANRKKKVSDLSKGNQQKIQFLATVLHDPDILIMDEPFSGLDPVNASVLKEAFLEMHRRGKTIIFSTHQLEQVEEMCEDVLIINKGQSVVQGNVREVKRQHGRNVLRLKLDNDPQASWLDAIDGVQVTKRRQDYIEMQLSHGLNPNFILSEALRRGASVSRFEITDPSLTDIFIELVGSIALPDAPLSVPAAY</sequence>
<reference evidence="6 7" key="1">
    <citation type="submission" date="2019-01" db="EMBL/GenBank/DDBJ databases">
        <title>Ktedonosporobacter rubrisoli SCAWS-G2.</title>
        <authorList>
            <person name="Huang Y."/>
            <person name="Yan B."/>
        </authorList>
    </citation>
    <scope>NUCLEOTIDE SEQUENCE [LARGE SCALE GENOMIC DNA]</scope>
    <source>
        <strain evidence="6 7">SCAWS-G2</strain>
    </source>
</reference>
<dbReference type="PANTHER" id="PTHR42711:SF5">
    <property type="entry name" value="ABC TRANSPORTER ATP-BINDING PROTEIN NATA"/>
    <property type="match status" value="1"/>
</dbReference>
<accession>A0A4V0YYN7</accession>
<feature type="domain" description="ABC transporter" evidence="5">
    <location>
        <begin position="3"/>
        <end position="230"/>
    </location>
</feature>
<gene>
    <name evidence="6" type="ORF">EPA93_12945</name>
</gene>
<dbReference type="Gene3D" id="3.40.50.300">
    <property type="entry name" value="P-loop containing nucleotide triphosphate hydrolases"/>
    <property type="match status" value="1"/>
</dbReference>
<organism evidence="6 7">
    <name type="scientific">Ktedonosporobacter rubrisoli</name>
    <dbReference type="NCBI Taxonomy" id="2509675"/>
    <lineage>
        <taxon>Bacteria</taxon>
        <taxon>Bacillati</taxon>
        <taxon>Chloroflexota</taxon>
        <taxon>Ktedonobacteria</taxon>
        <taxon>Ktedonobacterales</taxon>
        <taxon>Ktedonosporobacteraceae</taxon>
        <taxon>Ktedonosporobacter</taxon>
    </lineage>
</organism>
<evidence type="ECO:0000256" key="3">
    <source>
        <dbReference type="ARBA" id="ARBA00022741"/>
    </source>
</evidence>
<proteinExistence type="inferred from homology"/>
<evidence type="ECO:0000256" key="1">
    <source>
        <dbReference type="ARBA" id="ARBA00005417"/>
    </source>
</evidence>
<dbReference type="PROSITE" id="PS50893">
    <property type="entry name" value="ABC_TRANSPORTER_2"/>
    <property type="match status" value="1"/>
</dbReference>
<evidence type="ECO:0000313" key="7">
    <source>
        <dbReference type="Proteomes" id="UP000290365"/>
    </source>
</evidence>